<organism evidence="1">
    <name type="scientific">Cuerna arida</name>
    <dbReference type="NCBI Taxonomy" id="1464854"/>
    <lineage>
        <taxon>Eukaryota</taxon>
        <taxon>Metazoa</taxon>
        <taxon>Ecdysozoa</taxon>
        <taxon>Arthropoda</taxon>
        <taxon>Hexapoda</taxon>
        <taxon>Insecta</taxon>
        <taxon>Pterygota</taxon>
        <taxon>Neoptera</taxon>
        <taxon>Paraneoptera</taxon>
        <taxon>Hemiptera</taxon>
        <taxon>Auchenorrhyncha</taxon>
        <taxon>Membracoidea</taxon>
        <taxon>Cicadellidae</taxon>
        <taxon>Cicadellinae</taxon>
        <taxon>Proconiini</taxon>
        <taxon>Cuerna</taxon>
    </lineage>
</organism>
<proteinExistence type="predicted"/>
<accession>A0A1B6H2Z2</accession>
<evidence type="ECO:0000313" key="1">
    <source>
        <dbReference type="EMBL" id="JAS69000.1"/>
    </source>
</evidence>
<name>A0A1B6H2Z2_9HEMI</name>
<sequence length="101" mass="11691">MPPKLFCMATERYKTHFFCISDDQEQPSKARLQALGLFKKMETKLYTVFWNDILGQVSKTSETLQKPRLDINTAASSLSSLKSIIESKRDSYEEYEERASD</sequence>
<reference evidence="1" key="1">
    <citation type="submission" date="2015-11" db="EMBL/GenBank/DDBJ databases">
        <title>De novo transcriptome assembly of four potential Pierce s Disease insect vectors from Arizona vineyards.</title>
        <authorList>
            <person name="Tassone E.E."/>
        </authorList>
    </citation>
    <scope>NUCLEOTIDE SEQUENCE</scope>
</reference>
<gene>
    <name evidence="1" type="ORF">g.28788</name>
</gene>
<protein>
    <submittedName>
        <fullName evidence="1">Uncharacterized protein</fullName>
    </submittedName>
</protein>
<dbReference type="EMBL" id="GECZ01000769">
    <property type="protein sequence ID" value="JAS69000.1"/>
    <property type="molecule type" value="Transcribed_RNA"/>
</dbReference>
<dbReference type="AlphaFoldDB" id="A0A1B6H2Z2"/>